<proteinExistence type="predicted"/>
<keyword evidence="1" id="KW-0472">Membrane</keyword>
<comment type="caution">
    <text evidence="3">The sequence shown here is derived from an EMBL/GenBank/DDBJ whole genome shotgun (WGS) entry which is preliminary data.</text>
</comment>
<evidence type="ECO:0000313" key="4">
    <source>
        <dbReference type="Proteomes" id="UP001482520"/>
    </source>
</evidence>
<dbReference type="EMBL" id="JBEGDP010000002">
    <property type="protein sequence ID" value="MEQ7846360.1"/>
    <property type="molecule type" value="Genomic_DNA"/>
</dbReference>
<evidence type="ECO:0000313" key="3">
    <source>
        <dbReference type="EMBL" id="MEQ7846360.1"/>
    </source>
</evidence>
<organism evidence="3 4">
    <name type="scientific">Nocardioides kribbensis</name>
    <dbReference type="NCBI Taxonomy" id="305517"/>
    <lineage>
        <taxon>Bacteria</taxon>
        <taxon>Bacillati</taxon>
        <taxon>Actinomycetota</taxon>
        <taxon>Actinomycetes</taxon>
        <taxon>Propionibacteriales</taxon>
        <taxon>Nocardioidaceae</taxon>
        <taxon>Nocardioides</taxon>
    </lineage>
</organism>
<feature type="transmembrane region" description="Helical" evidence="1">
    <location>
        <begin position="116"/>
        <end position="137"/>
    </location>
</feature>
<evidence type="ECO:0000256" key="1">
    <source>
        <dbReference type="SAM" id="Phobius"/>
    </source>
</evidence>
<feature type="transmembrane region" description="Helical" evidence="1">
    <location>
        <begin position="143"/>
        <end position="163"/>
    </location>
</feature>
<keyword evidence="4" id="KW-1185">Reference proteome</keyword>
<feature type="domain" description="DUF1707" evidence="2">
    <location>
        <begin position="22"/>
        <end position="73"/>
    </location>
</feature>
<gene>
    <name evidence="3" type="ORF">V6R90_03650</name>
</gene>
<evidence type="ECO:0000259" key="2">
    <source>
        <dbReference type="Pfam" id="PF08044"/>
    </source>
</evidence>
<protein>
    <submittedName>
        <fullName evidence="3">DUF1707 domain-containing protein</fullName>
    </submittedName>
</protein>
<reference evidence="3 4" key="1">
    <citation type="submission" date="2024-02" db="EMBL/GenBank/DDBJ databases">
        <title>Full genome sequence of Nocardioides kribbensis.</title>
        <authorList>
            <person name="Poletto B.L."/>
            <person name="Silva G."/>
            <person name="Galante D."/>
            <person name="Campos K.R."/>
            <person name="Santos M.B.N."/>
            <person name="Sacchi C.T."/>
        </authorList>
    </citation>
    <scope>NUCLEOTIDE SEQUENCE [LARGE SCALE GENOMIC DNA]</scope>
    <source>
        <strain evidence="3 4">O4R</strain>
    </source>
</reference>
<name>A0ABV1NV28_9ACTN</name>
<accession>A0ABV1NV28</accession>
<dbReference type="Proteomes" id="UP001482520">
    <property type="component" value="Unassembled WGS sequence"/>
</dbReference>
<sequence length="184" mass="19714">MDVSGVWSSFAHDPRLPEHAALRASDRDRSVVQDVLAEAYADGRLDPADLEERSAKASGLRTLGEVPPLLADLLPQRPVLEVAGPGVPAGRPGALTPAQIHARAVAAYDAERRQALLGFLGPTLVCWVVWASLGLGGPGFDPAFPWPAIVMAATFVNYARVLLTREETVASVTRKLERKQAHLP</sequence>
<keyword evidence="1" id="KW-0812">Transmembrane</keyword>
<keyword evidence="1" id="KW-1133">Transmembrane helix</keyword>
<dbReference type="RefSeq" id="WP_349803808.1">
    <property type="nucleotide sequence ID" value="NZ_JBEGDP010000002.1"/>
</dbReference>
<dbReference type="Pfam" id="PF08044">
    <property type="entry name" value="DUF1707"/>
    <property type="match status" value="1"/>
</dbReference>
<dbReference type="InterPro" id="IPR012551">
    <property type="entry name" value="DUF1707_SHOCT-like"/>
</dbReference>